<keyword evidence="5" id="KW-1185">Reference proteome</keyword>
<evidence type="ECO:0000313" key="3">
    <source>
        <dbReference type="EMBL" id="QUO43654.1"/>
    </source>
</evidence>
<protein>
    <recommendedName>
        <fullName evidence="1">DUF3846 domain-containing protein</fullName>
    </recommendedName>
</protein>
<gene>
    <name evidence="2" type="ORF">JD108_11270</name>
    <name evidence="3" type="ORF">KDJ56_10955</name>
</gene>
<feature type="domain" description="DUF3846" evidence="1">
    <location>
        <begin position="2"/>
        <end position="90"/>
    </location>
</feature>
<dbReference type="EMBL" id="CP073708">
    <property type="protein sequence ID" value="QUO43654.1"/>
    <property type="molecule type" value="Genomic_DNA"/>
</dbReference>
<organism evidence="2 4">
    <name type="scientific">Brevibacillus composti</name>
    <dbReference type="NCBI Taxonomy" id="2796470"/>
    <lineage>
        <taxon>Bacteria</taxon>
        <taxon>Bacillati</taxon>
        <taxon>Bacillota</taxon>
        <taxon>Bacilli</taxon>
        <taxon>Bacillales</taxon>
        <taxon>Paenibacillaceae</taxon>
        <taxon>Brevibacillus</taxon>
    </lineage>
</organism>
<sequence>MITVLVKRPHEEAYPLEIRGTDEINELVGGEYELLSDDRLEGISLLVNEELRGVEANNFPITTDGYRDWVYGTCVFVKSDGTSLSESDRDAIRAYLAAQL</sequence>
<accession>A0A7T5EPX5</accession>
<evidence type="ECO:0000313" key="2">
    <source>
        <dbReference type="EMBL" id="QQE76581.1"/>
    </source>
</evidence>
<dbReference type="Proteomes" id="UP000677234">
    <property type="component" value="Chromosome"/>
</dbReference>
<dbReference type="AlphaFoldDB" id="A0A7T5EPX5"/>
<evidence type="ECO:0000313" key="4">
    <source>
        <dbReference type="Proteomes" id="UP000595847"/>
    </source>
</evidence>
<name>A0A7T5EPX5_9BACL</name>
<dbReference type="Pfam" id="PF12957">
    <property type="entry name" value="DUF3846"/>
    <property type="match status" value="1"/>
</dbReference>
<evidence type="ECO:0000259" key="1">
    <source>
        <dbReference type="Pfam" id="PF12957"/>
    </source>
</evidence>
<dbReference type="Proteomes" id="UP000595847">
    <property type="component" value="Chromosome"/>
</dbReference>
<proteinExistence type="predicted"/>
<dbReference type="KEGG" id="bcop:JD108_11270"/>
<evidence type="ECO:0000313" key="5">
    <source>
        <dbReference type="Proteomes" id="UP000677234"/>
    </source>
</evidence>
<reference evidence="3" key="2">
    <citation type="submission" date="2021-04" db="EMBL/GenBank/DDBJ databases">
        <title>Brevibacillus composti FJAT-54423, complete genome.</title>
        <authorList>
            <person name="Tang R."/>
        </authorList>
    </citation>
    <scope>NUCLEOTIDE SEQUENCE</scope>
    <source>
        <strain evidence="3">FJAT-54424</strain>
    </source>
</reference>
<reference evidence="2 4" key="1">
    <citation type="submission" date="2020-12" db="EMBL/GenBank/DDBJ databases">
        <title>strain FJAT-54423T represents a novel species of the genus Brevibacillus.</title>
        <authorList>
            <person name="Tang R."/>
        </authorList>
    </citation>
    <scope>NUCLEOTIDE SEQUENCE [LARGE SCALE GENOMIC DNA]</scope>
    <source>
        <strain evidence="2 4">FJAT-54423</strain>
    </source>
</reference>
<dbReference type="InterPro" id="IPR024559">
    <property type="entry name" value="DUF3846"/>
</dbReference>
<dbReference type="EMBL" id="CP066308">
    <property type="protein sequence ID" value="QQE76581.1"/>
    <property type="molecule type" value="Genomic_DNA"/>
</dbReference>